<protein>
    <submittedName>
        <fullName evidence="2">Uncharacterized protein</fullName>
    </submittedName>
</protein>
<accession>A0A0F8ZD96</accession>
<evidence type="ECO:0000256" key="1">
    <source>
        <dbReference type="SAM" id="MobiDB-lite"/>
    </source>
</evidence>
<feature type="region of interest" description="Disordered" evidence="1">
    <location>
        <begin position="1"/>
        <end position="26"/>
    </location>
</feature>
<name>A0A0F8ZD96_9ZZZZ</name>
<proteinExistence type="predicted"/>
<dbReference type="EMBL" id="LAZR01064196">
    <property type="protein sequence ID" value="KKK58001.1"/>
    <property type="molecule type" value="Genomic_DNA"/>
</dbReference>
<comment type="caution">
    <text evidence="2">The sequence shown here is derived from an EMBL/GenBank/DDBJ whole genome shotgun (WGS) entry which is preliminary data.</text>
</comment>
<reference evidence="2" key="1">
    <citation type="journal article" date="2015" name="Nature">
        <title>Complex archaea that bridge the gap between prokaryotes and eukaryotes.</title>
        <authorList>
            <person name="Spang A."/>
            <person name="Saw J.H."/>
            <person name="Jorgensen S.L."/>
            <person name="Zaremba-Niedzwiedzka K."/>
            <person name="Martijn J."/>
            <person name="Lind A.E."/>
            <person name="van Eijk R."/>
            <person name="Schleper C."/>
            <person name="Guy L."/>
            <person name="Ettema T.J."/>
        </authorList>
    </citation>
    <scope>NUCLEOTIDE SEQUENCE</scope>
</reference>
<organism evidence="2">
    <name type="scientific">marine sediment metagenome</name>
    <dbReference type="NCBI Taxonomy" id="412755"/>
    <lineage>
        <taxon>unclassified sequences</taxon>
        <taxon>metagenomes</taxon>
        <taxon>ecological metagenomes</taxon>
    </lineage>
</organism>
<feature type="compositionally biased region" description="Basic residues" evidence="1">
    <location>
        <begin position="9"/>
        <end position="26"/>
    </location>
</feature>
<evidence type="ECO:0000313" key="2">
    <source>
        <dbReference type="EMBL" id="KKK58001.1"/>
    </source>
</evidence>
<feature type="non-terminal residue" evidence="2">
    <location>
        <position position="26"/>
    </location>
</feature>
<gene>
    <name evidence="2" type="ORF">LCGC14_3048830</name>
</gene>
<sequence>MSILEVTVRRQRGAQKTKAARARRLP</sequence>
<dbReference type="AlphaFoldDB" id="A0A0F8ZD96"/>